<evidence type="ECO:0000256" key="1">
    <source>
        <dbReference type="SAM" id="MobiDB-lite"/>
    </source>
</evidence>
<evidence type="ECO:0000313" key="4">
    <source>
        <dbReference type="WBParaSite" id="PDA_v2.g11533.t1"/>
    </source>
</evidence>
<evidence type="ECO:0000313" key="3">
    <source>
        <dbReference type="Proteomes" id="UP000887578"/>
    </source>
</evidence>
<dbReference type="Proteomes" id="UP000887578">
    <property type="component" value="Unplaced"/>
</dbReference>
<organism evidence="3 4">
    <name type="scientific">Panagrolaimus davidi</name>
    <dbReference type="NCBI Taxonomy" id="227884"/>
    <lineage>
        <taxon>Eukaryota</taxon>
        <taxon>Metazoa</taxon>
        <taxon>Ecdysozoa</taxon>
        <taxon>Nematoda</taxon>
        <taxon>Chromadorea</taxon>
        <taxon>Rhabditida</taxon>
        <taxon>Tylenchina</taxon>
        <taxon>Panagrolaimomorpha</taxon>
        <taxon>Panagrolaimoidea</taxon>
        <taxon>Panagrolaimidae</taxon>
        <taxon>Panagrolaimus</taxon>
    </lineage>
</organism>
<dbReference type="WBParaSite" id="PDA_v2.g11533.t1">
    <property type="protein sequence ID" value="PDA_v2.g11533.t1"/>
    <property type="gene ID" value="PDA_v2.g11533"/>
</dbReference>
<proteinExistence type="predicted"/>
<feature type="region of interest" description="Disordered" evidence="1">
    <location>
        <begin position="220"/>
        <end position="258"/>
    </location>
</feature>
<feature type="region of interest" description="Disordered" evidence="1">
    <location>
        <begin position="54"/>
        <end position="76"/>
    </location>
</feature>
<feature type="compositionally biased region" description="Pro residues" evidence="1">
    <location>
        <begin position="54"/>
        <end position="67"/>
    </location>
</feature>
<accession>A0A914P164</accession>
<feature type="transmembrane region" description="Helical" evidence="2">
    <location>
        <begin position="83"/>
        <end position="107"/>
    </location>
</feature>
<protein>
    <submittedName>
        <fullName evidence="4">Uncharacterized protein</fullName>
    </submittedName>
</protein>
<dbReference type="AlphaFoldDB" id="A0A914P164"/>
<evidence type="ECO:0000256" key="2">
    <source>
        <dbReference type="SAM" id="Phobius"/>
    </source>
</evidence>
<feature type="compositionally biased region" description="Low complexity" evidence="1">
    <location>
        <begin position="193"/>
        <end position="206"/>
    </location>
</feature>
<sequence>MNYEFANVKSSYKSDDVASCMPKIVGSDKMVKLFVDIEDGCSVTVTNAKIHVPPTPTPLPLTVPPPTQSSQKGSAEASSFPDWGYAVIGIVILIVILFIGFVVYYLYRKRQTSKRIPPNVDRKQPQSTKAKDTTHETPTKKDDDLEAAKTEPKKSQKKEKKAKTIEPTANEDIPAAAKIEPKKSQKKEKKTTPEPTTTEDIPAPTAKENLEAAKIQLKKIQKKEKKTTQEQTAEDIPAPTVKQPERAPTKQLPPPNPAACYPVVKRLIPRGMKSAKTDSLDETLKKDKTAMAESFVVSAGKLCLKSDEMDVLRKMESAYPQNIQHVVTPSEVNLLCMPVSKMFEKMDSMAQVSELKLSSAGCEFDDQYSEYISDDPGILNEASIPLLYVIALQTRFSEKSRRKACAILRRKLVKVLGYFKAADRAKMPFPVNIVEAAYCKDPKYFFDPTGIKTDSGSDGKRKNKSTKKH</sequence>
<keyword evidence="2" id="KW-0472">Membrane</keyword>
<name>A0A914P164_9BILA</name>
<feature type="region of interest" description="Disordered" evidence="1">
    <location>
        <begin position="116"/>
        <end position="208"/>
    </location>
</feature>
<reference evidence="4" key="1">
    <citation type="submission" date="2022-11" db="UniProtKB">
        <authorList>
            <consortium name="WormBaseParasite"/>
        </authorList>
    </citation>
    <scope>IDENTIFICATION</scope>
</reference>
<keyword evidence="3" id="KW-1185">Reference proteome</keyword>
<feature type="compositionally biased region" description="Basic and acidic residues" evidence="1">
    <location>
        <begin position="120"/>
        <end position="154"/>
    </location>
</feature>
<keyword evidence="2" id="KW-0812">Transmembrane</keyword>
<keyword evidence="2" id="KW-1133">Transmembrane helix</keyword>